<name>A0AAJ8KHQ8_9TREE</name>
<dbReference type="AlphaFoldDB" id="A0AAJ8KHQ8"/>
<accession>A0AAJ8KHQ8</accession>
<dbReference type="RefSeq" id="XP_065824156.1">
    <property type="nucleotide sequence ID" value="XM_065968084.1"/>
</dbReference>
<evidence type="ECO:0000313" key="1">
    <source>
        <dbReference type="EMBL" id="WWC57782.1"/>
    </source>
</evidence>
<reference evidence="1" key="2">
    <citation type="submission" date="2024-02" db="EMBL/GenBank/DDBJ databases">
        <title>Comparative genomics of Cryptococcus and Kwoniella reveals pathogenesis evolution and contrasting modes of karyotype evolution via chromosome fusion or intercentromeric recombination.</title>
        <authorList>
            <person name="Coelho M.A."/>
            <person name="David-Palma M."/>
            <person name="Shea T."/>
            <person name="Bowers K."/>
            <person name="McGinley-Smith S."/>
            <person name="Mohammad A.W."/>
            <person name="Gnirke A."/>
            <person name="Yurkov A.M."/>
            <person name="Nowrousian M."/>
            <person name="Sun S."/>
            <person name="Cuomo C.A."/>
            <person name="Heitman J."/>
        </authorList>
    </citation>
    <scope>NUCLEOTIDE SEQUENCE</scope>
    <source>
        <strain evidence="1">CBS 10117</strain>
    </source>
</reference>
<gene>
    <name evidence="1" type="ORF">I303_100317</name>
</gene>
<reference evidence="1" key="1">
    <citation type="submission" date="2013-07" db="EMBL/GenBank/DDBJ databases">
        <authorList>
            <consortium name="The Broad Institute Genome Sequencing Platform"/>
            <person name="Cuomo C."/>
            <person name="Litvintseva A."/>
            <person name="Chen Y."/>
            <person name="Heitman J."/>
            <person name="Sun S."/>
            <person name="Springer D."/>
            <person name="Dromer F."/>
            <person name="Young S.K."/>
            <person name="Zeng Q."/>
            <person name="Gargeya S."/>
            <person name="Fitzgerald M."/>
            <person name="Abouelleil A."/>
            <person name="Alvarado L."/>
            <person name="Berlin A.M."/>
            <person name="Chapman S.B."/>
            <person name="Dewar J."/>
            <person name="Goldberg J."/>
            <person name="Griggs A."/>
            <person name="Gujja S."/>
            <person name="Hansen M."/>
            <person name="Howarth C."/>
            <person name="Imamovic A."/>
            <person name="Larimer J."/>
            <person name="McCowan C."/>
            <person name="Murphy C."/>
            <person name="Pearson M."/>
            <person name="Priest M."/>
            <person name="Roberts A."/>
            <person name="Saif S."/>
            <person name="Shea T."/>
            <person name="Sykes S."/>
            <person name="Wortman J."/>
            <person name="Nusbaum C."/>
            <person name="Birren B."/>
        </authorList>
    </citation>
    <scope>NUCLEOTIDE SEQUENCE</scope>
    <source>
        <strain evidence="1">CBS 10117</strain>
    </source>
</reference>
<evidence type="ECO:0000313" key="2">
    <source>
        <dbReference type="Proteomes" id="UP000078595"/>
    </source>
</evidence>
<protein>
    <submittedName>
        <fullName evidence="1">Uncharacterized protein</fullName>
    </submittedName>
</protein>
<proteinExistence type="predicted"/>
<organism evidence="1 2">
    <name type="scientific">Kwoniella dejecticola CBS 10117</name>
    <dbReference type="NCBI Taxonomy" id="1296121"/>
    <lineage>
        <taxon>Eukaryota</taxon>
        <taxon>Fungi</taxon>
        <taxon>Dikarya</taxon>
        <taxon>Basidiomycota</taxon>
        <taxon>Agaricomycotina</taxon>
        <taxon>Tremellomycetes</taxon>
        <taxon>Tremellales</taxon>
        <taxon>Cryptococcaceae</taxon>
        <taxon>Kwoniella</taxon>
    </lineage>
</organism>
<dbReference type="EMBL" id="CP144530">
    <property type="protein sequence ID" value="WWC57782.1"/>
    <property type="molecule type" value="Genomic_DNA"/>
</dbReference>
<sequence length="266" mass="29271">MCDEESITGRSGYEEEYDSYKISVDHNPESDWLRGDTLNSKWSGYLFSALLKSIIDANHSACTATSVKTARYLPRYGSRYFPLSVVPEVLENKVIGAVSLNGFLSNLIPGLYQLKIELVNQLYVSFSIKLESSEPMATWTRVQTLPTGLVTYLFASPLMVIIDGNTDGCKADSAMYERLAVVFSVVGATERPHSLPTNGSHPFLGVVPEEEQGSWVGTSMIQGFSTNLPAGEYRFHIEVLDLDIVDTAETAEVVVANHLSESSQIL</sequence>
<dbReference type="KEGG" id="kdj:28964016"/>
<dbReference type="GeneID" id="28964016"/>
<keyword evidence="2" id="KW-1185">Reference proteome</keyword>
<dbReference type="Proteomes" id="UP000078595">
    <property type="component" value="Chromosome 1"/>
</dbReference>